<dbReference type="Proteomes" id="UP000261325">
    <property type="component" value="Unassembled WGS sequence"/>
</dbReference>
<feature type="region of interest" description="Disordered" evidence="1">
    <location>
        <begin position="1"/>
        <end position="74"/>
    </location>
</feature>
<comment type="caution">
    <text evidence="2">The sequence shown here is derived from an EMBL/GenBank/DDBJ whole genome shotgun (WGS) entry which is preliminary data.</text>
</comment>
<proteinExistence type="predicted"/>
<evidence type="ECO:0000256" key="1">
    <source>
        <dbReference type="SAM" id="MobiDB-lite"/>
    </source>
</evidence>
<feature type="compositionally biased region" description="Polar residues" evidence="1">
    <location>
        <begin position="17"/>
        <end position="30"/>
    </location>
</feature>
<dbReference type="RefSeq" id="WP_113879401.1">
    <property type="nucleotide sequence ID" value="NZ_QNSA01000003.1"/>
</dbReference>
<accession>A0A3B8WHV5</accession>
<gene>
    <name evidence="2" type="ORF">DCF82_12845</name>
</gene>
<dbReference type="AlphaFoldDB" id="A0A3B8WHV5"/>
<protein>
    <submittedName>
        <fullName evidence="2">Uncharacterized protein</fullName>
    </submittedName>
</protein>
<feature type="compositionally biased region" description="Polar residues" evidence="1">
    <location>
        <begin position="45"/>
        <end position="62"/>
    </location>
</feature>
<reference evidence="2 3" key="1">
    <citation type="journal article" date="2018" name="Nat. Biotechnol.">
        <title>A standardized bacterial taxonomy based on genome phylogeny substantially revises the tree of life.</title>
        <authorList>
            <person name="Parks D.H."/>
            <person name="Chuvochina M."/>
            <person name="Waite D.W."/>
            <person name="Rinke C."/>
            <person name="Skarshewski A."/>
            <person name="Chaumeil P.A."/>
            <person name="Hugenholtz P."/>
        </authorList>
    </citation>
    <scope>NUCLEOTIDE SEQUENCE [LARGE SCALE GENOMIC DNA]</scope>
    <source>
        <strain evidence="2">UBA9049</strain>
    </source>
</reference>
<organism evidence="2 3">
    <name type="scientific">Marinobacter nauticus</name>
    <name type="common">Marinobacter hydrocarbonoclasticus</name>
    <name type="synonym">Marinobacter aquaeolei</name>
    <dbReference type="NCBI Taxonomy" id="2743"/>
    <lineage>
        <taxon>Bacteria</taxon>
        <taxon>Pseudomonadati</taxon>
        <taxon>Pseudomonadota</taxon>
        <taxon>Gammaproteobacteria</taxon>
        <taxon>Pseudomonadales</taxon>
        <taxon>Marinobacteraceae</taxon>
        <taxon>Marinobacter</taxon>
    </lineage>
</organism>
<dbReference type="EMBL" id="DLYI01000167">
    <property type="protein sequence ID" value="HAC28683.1"/>
    <property type="molecule type" value="Genomic_DNA"/>
</dbReference>
<evidence type="ECO:0000313" key="2">
    <source>
        <dbReference type="EMBL" id="HAC28683.1"/>
    </source>
</evidence>
<name>A0A3B8WHV5_MARNT</name>
<evidence type="ECO:0000313" key="3">
    <source>
        <dbReference type="Proteomes" id="UP000261325"/>
    </source>
</evidence>
<sequence>MSKAKTPMSPAAAARIQSATAKQHGGTTPKGSFAAKAQSVAAKNMASSGQRPPNGPSTTGNPSGKGRGNNRPSR</sequence>